<organism evidence="1">
    <name type="scientific">Micrurus corallinus</name>
    <name type="common">Brazilian coral snake</name>
    <dbReference type="NCBI Taxonomy" id="54390"/>
    <lineage>
        <taxon>Eukaryota</taxon>
        <taxon>Metazoa</taxon>
        <taxon>Chordata</taxon>
        <taxon>Craniata</taxon>
        <taxon>Vertebrata</taxon>
        <taxon>Euteleostomi</taxon>
        <taxon>Lepidosauria</taxon>
        <taxon>Squamata</taxon>
        <taxon>Bifurcata</taxon>
        <taxon>Unidentata</taxon>
        <taxon>Episquamata</taxon>
        <taxon>Toxicofera</taxon>
        <taxon>Serpentes</taxon>
        <taxon>Colubroidea</taxon>
        <taxon>Elapidae</taxon>
        <taxon>Elapinae</taxon>
        <taxon>Micrurus</taxon>
    </lineage>
</organism>
<dbReference type="AlphaFoldDB" id="A0A2D4FTQ8"/>
<sequence>MLGWGRSLSAFEGFIWASSESTGAVWPSERLDHGGAIELESRRGSPLGAISPTVYSASFFLFPSLCLPVSLDTRQLAKLDPTTAFLPVFSRSGLPLPLF</sequence>
<name>A0A2D4FTQ8_MICCO</name>
<protein>
    <submittedName>
        <fullName evidence="1">Uncharacterized protein</fullName>
    </submittedName>
</protein>
<reference evidence="1" key="2">
    <citation type="submission" date="2017-11" db="EMBL/GenBank/DDBJ databases">
        <title>Coralsnake Venomics: Analyses of Venom Gland Transcriptomes and Proteomes of Six Brazilian Taxa.</title>
        <authorList>
            <person name="Aird S.D."/>
            <person name="Jorge da Silva N."/>
            <person name="Qiu L."/>
            <person name="Villar-Briones A."/>
            <person name="Aparecida-Saddi V."/>
            <person name="Campos-Telles M.P."/>
            <person name="Grau M."/>
            <person name="Mikheyev A.S."/>
        </authorList>
    </citation>
    <scope>NUCLEOTIDE SEQUENCE</scope>
    <source>
        <tissue evidence="1">Venom_gland</tissue>
    </source>
</reference>
<reference evidence="1" key="1">
    <citation type="submission" date="2017-07" db="EMBL/GenBank/DDBJ databases">
        <authorList>
            <person name="Mikheyev A."/>
            <person name="Grau M."/>
        </authorList>
    </citation>
    <scope>NUCLEOTIDE SEQUENCE</scope>
    <source>
        <tissue evidence="1">Venom_gland</tissue>
    </source>
</reference>
<evidence type="ECO:0000313" key="1">
    <source>
        <dbReference type="EMBL" id="LAA50864.1"/>
    </source>
</evidence>
<dbReference type="EMBL" id="IACJ01084198">
    <property type="protein sequence ID" value="LAA50864.1"/>
    <property type="molecule type" value="Transcribed_RNA"/>
</dbReference>
<accession>A0A2D4FTQ8</accession>
<proteinExistence type="predicted"/>